<evidence type="ECO:0000256" key="1">
    <source>
        <dbReference type="SAM" id="MobiDB-lite"/>
    </source>
</evidence>
<dbReference type="AlphaFoldDB" id="A0A9N9RWI2"/>
<dbReference type="Proteomes" id="UP001153620">
    <property type="component" value="Chromosome 2"/>
</dbReference>
<feature type="region of interest" description="Disordered" evidence="1">
    <location>
        <begin position="1"/>
        <end position="120"/>
    </location>
</feature>
<accession>A0A9N9RWI2</accession>
<keyword evidence="3" id="KW-1185">Reference proteome</keyword>
<organism evidence="2 3">
    <name type="scientific">Chironomus riparius</name>
    <dbReference type="NCBI Taxonomy" id="315576"/>
    <lineage>
        <taxon>Eukaryota</taxon>
        <taxon>Metazoa</taxon>
        <taxon>Ecdysozoa</taxon>
        <taxon>Arthropoda</taxon>
        <taxon>Hexapoda</taxon>
        <taxon>Insecta</taxon>
        <taxon>Pterygota</taxon>
        <taxon>Neoptera</taxon>
        <taxon>Endopterygota</taxon>
        <taxon>Diptera</taxon>
        <taxon>Nematocera</taxon>
        <taxon>Chironomoidea</taxon>
        <taxon>Chironomidae</taxon>
        <taxon>Chironominae</taxon>
        <taxon>Chironomus</taxon>
    </lineage>
</organism>
<sequence length="120" mass="12869">MSTEHCIGLNDQRSSSRVLKPPGGGHSNIFSPPEEIKPHARPKYDQQNSSNLNFCMNTVDPNEKVTKVENAPDAASDPQEAAPQESSDGGAQVSFSEAADTGKSGAALPTYHHHRSTALW</sequence>
<gene>
    <name evidence="2" type="ORF">CHIRRI_LOCUS9112</name>
</gene>
<feature type="compositionally biased region" description="Basic residues" evidence="1">
    <location>
        <begin position="111"/>
        <end position="120"/>
    </location>
</feature>
<evidence type="ECO:0000313" key="2">
    <source>
        <dbReference type="EMBL" id="CAG9806251.1"/>
    </source>
</evidence>
<reference evidence="2" key="1">
    <citation type="submission" date="2022-01" db="EMBL/GenBank/DDBJ databases">
        <authorList>
            <person name="King R."/>
        </authorList>
    </citation>
    <scope>NUCLEOTIDE SEQUENCE</scope>
</reference>
<evidence type="ECO:0000313" key="3">
    <source>
        <dbReference type="Proteomes" id="UP001153620"/>
    </source>
</evidence>
<protein>
    <submittedName>
        <fullName evidence="2">Uncharacterized protein</fullName>
    </submittedName>
</protein>
<feature type="compositionally biased region" description="Basic and acidic residues" evidence="1">
    <location>
        <begin position="34"/>
        <end position="44"/>
    </location>
</feature>
<proteinExistence type="predicted"/>
<feature type="compositionally biased region" description="Polar residues" evidence="1">
    <location>
        <begin position="45"/>
        <end position="60"/>
    </location>
</feature>
<name>A0A9N9RWI2_9DIPT</name>
<dbReference type="OrthoDB" id="10071234at2759"/>
<dbReference type="EMBL" id="OU895878">
    <property type="protein sequence ID" value="CAG9806251.1"/>
    <property type="molecule type" value="Genomic_DNA"/>
</dbReference>
<feature type="compositionally biased region" description="Polar residues" evidence="1">
    <location>
        <begin position="84"/>
        <end position="95"/>
    </location>
</feature>
<reference evidence="2" key="2">
    <citation type="submission" date="2022-10" db="EMBL/GenBank/DDBJ databases">
        <authorList>
            <consortium name="ENA_rothamsted_submissions"/>
            <consortium name="culmorum"/>
            <person name="King R."/>
        </authorList>
    </citation>
    <scope>NUCLEOTIDE SEQUENCE</scope>
</reference>